<dbReference type="InterPro" id="IPR004143">
    <property type="entry name" value="BPL_LPL_catalytic"/>
</dbReference>
<dbReference type="PROSITE" id="PS51733">
    <property type="entry name" value="BPL_LPL_CATALYTIC"/>
    <property type="match status" value="1"/>
</dbReference>
<keyword evidence="2" id="KW-0092">Biotin</keyword>
<evidence type="ECO:0000313" key="5">
    <source>
        <dbReference type="EMBL" id="GHD18999.1"/>
    </source>
</evidence>
<dbReference type="EMBL" id="BMXL01000003">
    <property type="protein sequence ID" value="GHD18999.1"/>
    <property type="molecule type" value="Genomic_DNA"/>
</dbReference>
<dbReference type="Pfam" id="PF03099">
    <property type="entry name" value="BPL_LplA_LipB"/>
    <property type="match status" value="1"/>
</dbReference>
<evidence type="ECO:0000256" key="2">
    <source>
        <dbReference type="ARBA" id="ARBA00023267"/>
    </source>
</evidence>
<reference evidence="5 6" key="1">
    <citation type="journal article" date="2014" name="Int. J. Syst. Evol. Microbiol.">
        <title>Complete genome sequence of Corynebacterium casei LMG S-19264T (=DSM 44701T), isolated from a smear-ripened cheese.</title>
        <authorList>
            <consortium name="US DOE Joint Genome Institute (JGI-PGF)"/>
            <person name="Walter F."/>
            <person name="Albersmeier A."/>
            <person name="Kalinowski J."/>
            <person name="Ruckert C."/>
        </authorList>
    </citation>
    <scope>NUCLEOTIDE SEQUENCE [LARGE SCALE GENOMIC DNA]</scope>
    <source>
        <strain evidence="5 6">KCTC 19473</strain>
    </source>
</reference>
<keyword evidence="1 5" id="KW-0436">Ligase</keyword>
<dbReference type="GO" id="GO:0005737">
    <property type="term" value="C:cytoplasm"/>
    <property type="evidence" value="ECO:0007669"/>
    <property type="project" value="TreeGrafter"/>
</dbReference>
<dbReference type="Gene3D" id="2.30.30.100">
    <property type="match status" value="1"/>
</dbReference>
<proteinExistence type="predicted"/>
<dbReference type="SUPFAM" id="SSF55681">
    <property type="entry name" value="Class II aaRS and biotin synthetases"/>
    <property type="match status" value="1"/>
</dbReference>
<evidence type="ECO:0000256" key="3">
    <source>
        <dbReference type="ARBA" id="ARBA00024227"/>
    </source>
</evidence>
<dbReference type="NCBIfam" id="TIGR00121">
    <property type="entry name" value="birA_ligase"/>
    <property type="match status" value="1"/>
</dbReference>
<dbReference type="InterPro" id="IPR045864">
    <property type="entry name" value="aa-tRNA-synth_II/BPL/LPL"/>
</dbReference>
<dbReference type="AlphaFoldDB" id="A0A918X924"/>
<comment type="caution">
    <text evidence="5">The sequence shown here is derived from an EMBL/GenBank/DDBJ whole genome shotgun (WGS) entry which is preliminary data.</text>
</comment>
<dbReference type="GO" id="GO:0004077">
    <property type="term" value="F:biotin--[biotin carboxyl-carrier protein] ligase activity"/>
    <property type="evidence" value="ECO:0007669"/>
    <property type="project" value="UniProtKB-EC"/>
</dbReference>
<dbReference type="PANTHER" id="PTHR12835:SF5">
    <property type="entry name" value="BIOTIN--PROTEIN LIGASE"/>
    <property type="match status" value="1"/>
</dbReference>
<dbReference type="EC" id="6.3.4.15" evidence="3"/>
<name>A0A918X924_9ACTN</name>
<dbReference type="RefSeq" id="WP_193517460.1">
    <property type="nucleotide sequence ID" value="NZ_BMXL01000003.1"/>
</dbReference>
<evidence type="ECO:0000259" key="4">
    <source>
        <dbReference type="PROSITE" id="PS51733"/>
    </source>
</evidence>
<dbReference type="Pfam" id="PF02237">
    <property type="entry name" value="BPL_C"/>
    <property type="match status" value="1"/>
</dbReference>
<evidence type="ECO:0000313" key="6">
    <source>
        <dbReference type="Proteomes" id="UP000654947"/>
    </source>
</evidence>
<protein>
    <recommendedName>
        <fullName evidence="3">biotin--[biotin carboxyl-carrier protein] ligase</fullName>
        <ecNumber evidence="3">6.3.4.15</ecNumber>
    </recommendedName>
</protein>
<feature type="domain" description="BPL/LPL catalytic" evidence="4">
    <location>
        <begin position="14"/>
        <end position="212"/>
    </location>
</feature>
<accession>A0A918X924</accession>
<evidence type="ECO:0000256" key="1">
    <source>
        <dbReference type="ARBA" id="ARBA00022598"/>
    </source>
</evidence>
<dbReference type="CDD" id="cd16442">
    <property type="entry name" value="BPL"/>
    <property type="match status" value="1"/>
</dbReference>
<dbReference type="Proteomes" id="UP000654947">
    <property type="component" value="Unassembled WGS sequence"/>
</dbReference>
<dbReference type="PANTHER" id="PTHR12835">
    <property type="entry name" value="BIOTIN PROTEIN LIGASE"/>
    <property type="match status" value="1"/>
</dbReference>
<sequence length="284" mass="29571">MDLDRTRRTPLSQDELAAALVRPGGPWRRVEVLPAVGSTNTELLARAEEGEEEGTVLVAEHQTAGRGRLGRGFLTPRGAALTFSLLLRPPVAPDVLGWLPALMGAAAVGAVRRTTGVRAALKWPNDLIVPAGLRAESAETDGKLAGILADADLVAEAPAVVIGMGLNVSQSRGELPVPTAVSLRSEGATDLDRSSLLGSFLGEFEELYTVWTAAGGDAEASGLAPLYRDLCSTVGRRITVHLPGGELLDADATGIDEQARLVVTTAAGEKALSVGDVVHVRPRA</sequence>
<dbReference type="InterPro" id="IPR003142">
    <property type="entry name" value="BPL_C"/>
</dbReference>
<dbReference type="Gene3D" id="3.30.930.10">
    <property type="entry name" value="Bira Bifunctional Protein, Domain 2"/>
    <property type="match status" value="1"/>
</dbReference>
<keyword evidence="6" id="KW-1185">Reference proteome</keyword>
<organism evidence="5 6">
    <name type="scientific">Nocardiopsis kunsanensis</name>
    <dbReference type="NCBI Taxonomy" id="141693"/>
    <lineage>
        <taxon>Bacteria</taxon>
        <taxon>Bacillati</taxon>
        <taxon>Actinomycetota</taxon>
        <taxon>Actinomycetes</taxon>
        <taxon>Streptosporangiales</taxon>
        <taxon>Nocardiopsidaceae</taxon>
        <taxon>Nocardiopsis</taxon>
    </lineage>
</organism>
<dbReference type="InterPro" id="IPR004408">
    <property type="entry name" value="Biotin_CoA_COase_ligase"/>
</dbReference>
<gene>
    <name evidence="5" type="ORF">GCM10007147_09760</name>
</gene>